<dbReference type="PANTHER" id="PTHR40447">
    <property type="entry name" value="ANAEROBIC SULFITE REDUCTASE SUBUNIT A"/>
    <property type="match status" value="1"/>
</dbReference>
<evidence type="ECO:0000313" key="5">
    <source>
        <dbReference type="EMBL" id="OYD15711.1"/>
    </source>
</evidence>
<accession>A0A235BU25</accession>
<dbReference type="InterPro" id="IPR017896">
    <property type="entry name" value="4Fe4S_Fe-S-bd"/>
</dbReference>
<evidence type="ECO:0000256" key="2">
    <source>
        <dbReference type="ARBA" id="ARBA00023004"/>
    </source>
</evidence>
<dbReference type="GO" id="GO:0051536">
    <property type="term" value="F:iron-sulfur cluster binding"/>
    <property type="evidence" value="ECO:0007669"/>
    <property type="project" value="UniProtKB-KW"/>
</dbReference>
<evidence type="ECO:0000259" key="4">
    <source>
        <dbReference type="PROSITE" id="PS51379"/>
    </source>
</evidence>
<dbReference type="PROSITE" id="PS00198">
    <property type="entry name" value="4FE4S_FER_1"/>
    <property type="match status" value="1"/>
</dbReference>
<evidence type="ECO:0000256" key="1">
    <source>
        <dbReference type="ARBA" id="ARBA00022723"/>
    </source>
</evidence>
<keyword evidence="3" id="KW-0411">Iron-sulfur</keyword>
<feature type="domain" description="4Fe-4S ferredoxin-type" evidence="4">
    <location>
        <begin position="208"/>
        <end position="240"/>
    </location>
</feature>
<dbReference type="InterPro" id="IPR017900">
    <property type="entry name" value="4Fe4S_Fe_S_CS"/>
</dbReference>
<evidence type="ECO:0000256" key="3">
    <source>
        <dbReference type="ARBA" id="ARBA00023014"/>
    </source>
</evidence>
<gene>
    <name evidence="5" type="ORF">CH333_05140</name>
</gene>
<protein>
    <recommendedName>
        <fullName evidence="4">4Fe-4S ferredoxin-type domain-containing protein</fullName>
    </recommendedName>
</protein>
<dbReference type="Proteomes" id="UP000215215">
    <property type="component" value="Unassembled WGS sequence"/>
</dbReference>
<dbReference type="SUPFAM" id="SSF46548">
    <property type="entry name" value="alpha-helical ferredoxin"/>
    <property type="match status" value="1"/>
</dbReference>
<keyword evidence="2" id="KW-0408">Iron</keyword>
<keyword evidence="1" id="KW-0479">Metal-binding</keyword>
<name>A0A235BU25_UNCW3</name>
<dbReference type="AlphaFoldDB" id="A0A235BU25"/>
<dbReference type="PROSITE" id="PS51379">
    <property type="entry name" value="4FE4S_FER_2"/>
    <property type="match status" value="1"/>
</dbReference>
<dbReference type="PANTHER" id="PTHR40447:SF1">
    <property type="entry name" value="ANAEROBIC SULFITE REDUCTASE SUBUNIT A"/>
    <property type="match status" value="1"/>
</dbReference>
<proteinExistence type="predicted"/>
<sequence length="320" mass="36450">MPDIQIGEGLEIKFISKEKITGLISSLEGEVFITQKREDSFYWQKHPCAFSLEGFRTFLPPKFFFYSPQEKLKEKNIIKRAVVGIKACDLRGLLFLKKVFREGDFVDPFFRDDVFIISADCTYPGGNCFCTLLGDNPYPEEGFDLNLSEVEGGFLVEMGSSRGEALVEVKRALFSPADSEKVEERKRRREAIKEQISGEKIEIEKNIERAEIVEEIKKCVSCGACTNICPSCFCFLLGEGENFEKVRFWDSCQYPGYARVAGGANPRKELDKRFIYRLKCKFEYSPERFGLRGCFGCGRCISACLGGINFRDVLLKLSKK</sequence>
<organism evidence="5 6">
    <name type="scientific">candidate division WOR-3 bacterium JGI_Cruoil_03_44_89</name>
    <dbReference type="NCBI Taxonomy" id="1973748"/>
    <lineage>
        <taxon>Bacteria</taxon>
        <taxon>Bacteria division WOR-3</taxon>
    </lineage>
</organism>
<dbReference type="GO" id="GO:0046872">
    <property type="term" value="F:metal ion binding"/>
    <property type="evidence" value="ECO:0007669"/>
    <property type="project" value="UniProtKB-KW"/>
</dbReference>
<reference evidence="5 6" key="1">
    <citation type="submission" date="2017-07" db="EMBL/GenBank/DDBJ databases">
        <title>Recovery of genomes from metagenomes via a dereplication, aggregation, and scoring strategy.</title>
        <authorList>
            <person name="Sieber C.M."/>
            <person name="Probst A.J."/>
            <person name="Sharrar A."/>
            <person name="Thomas B.C."/>
            <person name="Hess M."/>
            <person name="Tringe S.G."/>
            <person name="Banfield J.F."/>
        </authorList>
    </citation>
    <scope>NUCLEOTIDE SEQUENCE [LARGE SCALE GENOMIC DNA]</scope>
    <source>
        <strain evidence="5">JGI_Cruoil_03_44_89</strain>
    </source>
</reference>
<comment type="caution">
    <text evidence="5">The sequence shown here is derived from an EMBL/GenBank/DDBJ whole genome shotgun (WGS) entry which is preliminary data.</text>
</comment>
<dbReference type="EMBL" id="NOZQ01000105">
    <property type="protein sequence ID" value="OYD15711.1"/>
    <property type="molecule type" value="Genomic_DNA"/>
</dbReference>
<dbReference type="Pfam" id="PF17179">
    <property type="entry name" value="Fer4_22"/>
    <property type="match status" value="1"/>
</dbReference>
<evidence type="ECO:0000313" key="6">
    <source>
        <dbReference type="Proteomes" id="UP000215215"/>
    </source>
</evidence>